<dbReference type="InterPro" id="IPR003428">
    <property type="entry name" value="MAM33"/>
</dbReference>
<accession>A0ABD1BFM5</accession>
<evidence type="ECO:0008006" key="3">
    <source>
        <dbReference type="Google" id="ProtNLM"/>
    </source>
</evidence>
<dbReference type="PANTHER" id="PTHR10826">
    <property type="entry name" value="COMPLEMENT COMPONENT 1"/>
    <property type="match status" value="1"/>
</dbReference>
<keyword evidence="2" id="KW-1185">Reference proteome</keyword>
<reference evidence="1 2" key="1">
    <citation type="submission" date="2024-04" db="EMBL/GenBank/DDBJ databases">
        <title>Genome assembly C_amara_ONT_v2.</title>
        <authorList>
            <person name="Yant L."/>
            <person name="Moore C."/>
            <person name="Slenker M."/>
        </authorList>
    </citation>
    <scope>NUCLEOTIDE SEQUENCE [LARGE SCALE GENOMIC DNA]</scope>
    <source>
        <tissue evidence="1">Leaf</tissue>
    </source>
</reference>
<dbReference type="InterPro" id="IPR036561">
    <property type="entry name" value="MAM33_sf"/>
</dbReference>
<proteinExistence type="predicted"/>
<evidence type="ECO:0000313" key="2">
    <source>
        <dbReference type="Proteomes" id="UP001558713"/>
    </source>
</evidence>
<dbReference type="Gene3D" id="3.10.280.10">
    <property type="entry name" value="Mitochondrial glycoprotein"/>
    <property type="match status" value="1"/>
</dbReference>
<dbReference type="EMBL" id="JBANAX010000394">
    <property type="protein sequence ID" value="KAL1210391.1"/>
    <property type="molecule type" value="Genomic_DNA"/>
</dbReference>
<name>A0ABD1BFM5_CARAN</name>
<dbReference type="PANTHER" id="PTHR10826:SF14">
    <property type="entry name" value="MITOCHONDRIAL GLYCOPROTEIN FAMILY PROTEIN"/>
    <property type="match status" value="1"/>
</dbReference>
<dbReference type="Proteomes" id="UP001558713">
    <property type="component" value="Unassembled WGS sequence"/>
</dbReference>
<dbReference type="FunFam" id="3.10.280.10:FF:000003">
    <property type="entry name" value="Mitochondrial glycoprotein"/>
    <property type="match status" value="1"/>
</dbReference>
<dbReference type="AlphaFoldDB" id="A0ABD1BFM5"/>
<comment type="caution">
    <text evidence="1">The sequence shown here is derived from an EMBL/GenBank/DDBJ whole genome shotgun (WGS) entry which is preliminary data.</text>
</comment>
<evidence type="ECO:0000313" key="1">
    <source>
        <dbReference type="EMBL" id="KAL1210391.1"/>
    </source>
</evidence>
<gene>
    <name evidence="1" type="ORF">V5N11_006721</name>
</gene>
<organism evidence="1 2">
    <name type="scientific">Cardamine amara subsp. amara</name>
    <dbReference type="NCBI Taxonomy" id="228776"/>
    <lineage>
        <taxon>Eukaryota</taxon>
        <taxon>Viridiplantae</taxon>
        <taxon>Streptophyta</taxon>
        <taxon>Embryophyta</taxon>
        <taxon>Tracheophyta</taxon>
        <taxon>Spermatophyta</taxon>
        <taxon>Magnoliopsida</taxon>
        <taxon>eudicotyledons</taxon>
        <taxon>Gunneridae</taxon>
        <taxon>Pentapetalae</taxon>
        <taxon>rosids</taxon>
        <taxon>malvids</taxon>
        <taxon>Brassicales</taxon>
        <taxon>Brassicaceae</taxon>
        <taxon>Cardamineae</taxon>
        <taxon>Cardamine</taxon>
    </lineage>
</organism>
<sequence>MALLLRSLQKSRISPFLSSRTLISLVQCKSLLPRNITTSTAKSPFRSNILRIIRNEIEYQSDYAPPHQPETEFKSFSVEDCPGEQCIVMKGKFGDEETIKMEATMFDGFMTVPRTGLDASGHDVRLHISLLVDISKLDGSEEMEFLCSVWPNRIEIQKLYKLRRNKITGQPYMGPSFGSLKYDFQTAIREFLRVRGIDAELCFFLHEYMMNKDRIELIQWLRKLNSFISK</sequence>
<dbReference type="SUPFAM" id="SSF54529">
    <property type="entry name" value="Mitochondrial glycoprotein MAM33-like"/>
    <property type="match status" value="1"/>
</dbReference>
<protein>
    <recommendedName>
        <fullName evidence="3">Mitochondrial glycoprotein</fullName>
    </recommendedName>
</protein>
<dbReference type="Pfam" id="PF02330">
    <property type="entry name" value="MAM33"/>
    <property type="match status" value="1"/>
</dbReference>